<sequence length="314" mass="37173">MKQLSYQSPKVISCLDKKILKERLDNKRNLLYVASGRRIREGYEDLPFDNIVLVDKCFPEVIAIKGNVICIGLDSVRAGALMKEVGARLDAYVCINEGLSEGNGFYPIHGNWSFSNILPILKDEYLHIACPSYYGLRKWKKKHFNLPQEATLLSEKDDEYIDPKIFSEYYRYNKEFCVYKVRKKPGESAKFRLGNRTISVQWQNMWEQYNELDSLFVRCSPLEAHNLKSVAPKIEILKDYSFEQILQFCNRNKIEKLGLSPWLRGEYNKFLEFLEANKEHEYPKQIHFYHLHKNDFQQLYERAEQYRMSCLPYQ</sequence>
<gene>
    <name evidence="1" type="ORF">FJM65_12780</name>
</gene>
<proteinExistence type="predicted"/>
<comment type="caution">
    <text evidence="1">The sequence shown here is derived from an EMBL/GenBank/DDBJ whole genome shotgun (WGS) entry which is preliminary data.</text>
</comment>
<evidence type="ECO:0000313" key="1">
    <source>
        <dbReference type="EMBL" id="TPE43625.1"/>
    </source>
</evidence>
<dbReference type="AlphaFoldDB" id="A0A501W4P3"/>
<keyword evidence="2" id="KW-1185">Reference proteome</keyword>
<name>A0A501W4P3_9BACT</name>
<accession>A0A501W4P3</accession>
<organism evidence="1 2">
    <name type="scientific">Pontibacter mangrovi</name>
    <dbReference type="NCBI Taxonomy" id="2589816"/>
    <lineage>
        <taxon>Bacteria</taxon>
        <taxon>Pseudomonadati</taxon>
        <taxon>Bacteroidota</taxon>
        <taxon>Cytophagia</taxon>
        <taxon>Cytophagales</taxon>
        <taxon>Hymenobacteraceae</taxon>
        <taxon>Pontibacter</taxon>
    </lineage>
</organism>
<dbReference type="Proteomes" id="UP000316727">
    <property type="component" value="Unassembled WGS sequence"/>
</dbReference>
<dbReference type="EMBL" id="VFRQ01000006">
    <property type="protein sequence ID" value="TPE43625.1"/>
    <property type="molecule type" value="Genomic_DNA"/>
</dbReference>
<dbReference type="OrthoDB" id="891840at2"/>
<dbReference type="RefSeq" id="WP_140621927.1">
    <property type="nucleotide sequence ID" value="NZ_VFRQ01000006.1"/>
</dbReference>
<protein>
    <submittedName>
        <fullName evidence="1">Uncharacterized protein</fullName>
    </submittedName>
</protein>
<reference evidence="1 2" key="1">
    <citation type="submission" date="2019-06" db="EMBL/GenBank/DDBJ databases">
        <title>A novel bacterium of genus Pontibacter, isolated from marine sediment.</title>
        <authorList>
            <person name="Huang H."/>
            <person name="Mo K."/>
            <person name="Hu Y."/>
        </authorList>
    </citation>
    <scope>NUCLEOTIDE SEQUENCE [LARGE SCALE GENOMIC DNA]</scope>
    <source>
        <strain evidence="1 2">HB172049</strain>
    </source>
</reference>
<evidence type="ECO:0000313" key="2">
    <source>
        <dbReference type="Proteomes" id="UP000316727"/>
    </source>
</evidence>